<reference evidence="1" key="1">
    <citation type="submission" date="2018-11" db="EMBL/GenBank/DDBJ databases">
        <authorList>
            <consortium name="Pathogen Informatics"/>
        </authorList>
    </citation>
    <scope>NUCLEOTIDE SEQUENCE</scope>
</reference>
<dbReference type="EMBL" id="CAAALY010016420">
    <property type="protein sequence ID" value="VEL12976.1"/>
    <property type="molecule type" value="Genomic_DNA"/>
</dbReference>
<name>A0A3S4ZJ90_9PLAT</name>
<evidence type="ECO:0000313" key="2">
    <source>
        <dbReference type="Proteomes" id="UP000784294"/>
    </source>
</evidence>
<keyword evidence="2" id="KW-1185">Reference proteome</keyword>
<dbReference type="AlphaFoldDB" id="A0A3S4ZJ90"/>
<gene>
    <name evidence="1" type="ORF">PXEA_LOCUS6416</name>
</gene>
<evidence type="ECO:0000313" key="1">
    <source>
        <dbReference type="EMBL" id="VEL12976.1"/>
    </source>
</evidence>
<sequence>YDKERSQPSAFFPRCLEVDGAHDPDAEAVAFIGTFGSATCDGLSATNHTVNSEGRAVPKPVLHTCSLSEMHAPTSKLNLAISSPAAASPLTPMFDEVEGQQKGNYVHIQSQEASGQHFIAEASLTEGGTHFLRAGDNAQSVASEEKALANASYLSHSQASRVGESTNSQTSVVPASTASDHFQSNDFNPLIDFQGPCSIVMQNLTGGNGWYGTAPCLHEMLNDDLNSEASPFSFDWEKENPME</sequence>
<feature type="non-terminal residue" evidence="1">
    <location>
        <position position="1"/>
    </location>
</feature>
<protein>
    <submittedName>
        <fullName evidence="1">Uncharacterized protein</fullName>
    </submittedName>
</protein>
<proteinExistence type="predicted"/>
<accession>A0A3S4ZJ90</accession>
<dbReference type="Proteomes" id="UP000784294">
    <property type="component" value="Unassembled WGS sequence"/>
</dbReference>
<organism evidence="1 2">
    <name type="scientific">Protopolystoma xenopodis</name>
    <dbReference type="NCBI Taxonomy" id="117903"/>
    <lineage>
        <taxon>Eukaryota</taxon>
        <taxon>Metazoa</taxon>
        <taxon>Spiralia</taxon>
        <taxon>Lophotrochozoa</taxon>
        <taxon>Platyhelminthes</taxon>
        <taxon>Monogenea</taxon>
        <taxon>Polyopisthocotylea</taxon>
        <taxon>Polystomatidea</taxon>
        <taxon>Polystomatidae</taxon>
        <taxon>Protopolystoma</taxon>
    </lineage>
</organism>
<comment type="caution">
    <text evidence="1">The sequence shown here is derived from an EMBL/GenBank/DDBJ whole genome shotgun (WGS) entry which is preliminary data.</text>
</comment>